<dbReference type="Gene3D" id="2.60.40.10">
    <property type="entry name" value="Immunoglobulins"/>
    <property type="match status" value="1"/>
</dbReference>
<dbReference type="PANTHER" id="PTHR35124:SF1">
    <property type="entry name" value="CYTOCHROME P450 FAMILY PROTEIN"/>
    <property type="match status" value="1"/>
</dbReference>
<dbReference type="InterPro" id="IPR013783">
    <property type="entry name" value="Ig-like_fold"/>
</dbReference>
<proteinExistence type="predicted"/>
<feature type="transmembrane region" description="Helical" evidence="2">
    <location>
        <begin position="587"/>
        <end position="609"/>
    </location>
</feature>
<feature type="transmembrane region" description="Helical" evidence="2">
    <location>
        <begin position="25"/>
        <end position="44"/>
    </location>
</feature>
<feature type="compositionally biased region" description="Polar residues" evidence="1">
    <location>
        <begin position="102"/>
        <end position="119"/>
    </location>
</feature>
<reference evidence="4 5" key="1">
    <citation type="journal article" date="2021" name="Comput. Struct. Biotechnol. J.">
        <title>De novo genome assembly of the potent medicinal plant Rehmannia glutinosa using nanopore technology.</title>
        <authorList>
            <person name="Ma L."/>
            <person name="Dong C."/>
            <person name="Song C."/>
            <person name="Wang X."/>
            <person name="Zheng X."/>
            <person name="Niu Y."/>
            <person name="Chen S."/>
            <person name="Feng W."/>
        </authorList>
    </citation>
    <scope>NUCLEOTIDE SEQUENCE [LARGE SCALE GENOMIC DNA]</scope>
    <source>
        <strain evidence="4">DH-2019</strain>
    </source>
</reference>
<name>A0ABR0U512_REHGL</name>
<dbReference type="Proteomes" id="UP001318860">
    <property type="component" value="Unassembled WGS sequence"/>
</dbReference>
<keyword evidence="2" id="KW-1133">Transmembrane helix</keyword>
<evidence type="ECO:0000313" key="5">
    <source>
        <dbReference type="Proteomes" id="UP001318860"/>
    </source>
</evidence>
<keyword evidence="2" id="KW-0812">Transmembrane</keyword>
<feature type="region of interest" description="Disordered" evidence="1">
    <location>
        <begin position="102"/>
        <end position="125"/>
    </location>
</feature>
<gene>
    <name evidence="4" type="ORF">DH2020_048981</name>
</gene>
<sequence length="715" mass="80883">MSSSQMQEKAANFAWVLRSNPMVHWWFKILMVGAFLGILIFWGVDGFNMNTFQNNFVMLKLNDSEVFLKSHLEKPQQIDLNLTHQHLAKTHVNLDTLTQTHQHNNNISNSTPQVSSNFTKAPPPTENPWISAEFGSNYSSNLLSRWLTPGGEPCKDSKTVDIRVPNLDGNNNNIELSTGDIHEIVFQALDDLGNPHCLGGDYFETDLSGENWKARPPIKDMGNGTYTFSLQVHPDFPGDYNLTIILLFRHYEGLKFSPTRFAFDKILRVIPIKFRKSASLLPEIRQCNKFDYTKDVWSGRWTRHARNDSCPISDDGRYRCQEPSFPCQHPWCDGPLGLLESNGWIYSTHCSFKLFSTKEAWNCLNNRWIFWWGDSNHCDTIRNILNFVLDVHDVRLCSRIFDKNITNPSNPSQTVRFTSIFNGHPNDTGNYQGLNSLINAEYRQLLKGYFSENVVPDTIIMNSGLHDGVFWSNIRQFVNGADFAAAFWAEVIEGVKGRGIVSPEVIYRTTVATGGYARKLAFNPQKMEAFNGVVLDKLRQYGVLDRVIDDFDMTYPWHYDNRCNDGVHYGRAPLKMKWRDGQIGHQYFVDLMLCHVLINALCVRAVAYIPLTVLAVPASILTLGGGYLFGLPVGFVADSIGATIGAGAAFLLGRTLGRSYVISKLKDYPKFRAVAIAIRRSGFKPITFALVYVGTTLKDLSDVTHGWHEFSKPVG</sequence>
<evidence type="ECO:0000256" key="1">
    <source>
        <dbReference type="SAM" id="MobiDB-lite"/>
    </source>
</evidence>
<feature type="domain" description="VTT" evidence="3">
    <location>
        <begin position="616"/>
        <end position="686"/>
    </location>
</feature>
<keyword evidence="5" id="KW-1185">Reference proteome</keyword>
<protein>
    <recommendedName>
        <fullName evidence="3">VTT domain-containing protein</fullName>
    </recommendedName>
</protein>
<accession>A0ABR0U512</accession>
<dbReference type="InterPro" id="IPR032816">
    <property type="entry name" value="VTT_dom"/>
</dbReference>
<organism evidence="4 5">
    <name type="scientific">Rehmannia glutinosa</name>
    <name type="common">Chinese foxglove</name>
    <dbReference type="NCBI Taxonomy" id="99300"/>
    <lineage>
        <taxon>Eukaryota</taxon>
        <taxon>Viridiplantae</taxon>
        <taxon>Streptophyta</taxon>
        <taxon>Embryophyta</taxon>
        <taxon>Tracheophyta</taxon>
        <taxon>Spermatophyta</taxon>
        <taxon>Magnoliopsida</taxon>
        <taxon>eudicotyledons</taxon>
        <taxon>Gunneridae</taxon>
        <taxon>Pentapetalae</taxon>
        <taxon>asterids</taxon>
        <taxon>lamiids</taxon>
        <taxon>Lamiales</taxon>
        <taxon>Orobanchaceae</taxon>
        <taxon>Rehmannieae</taxon>
        <taxon>Rehmannia</taxon>
    </lineage>
</organism>
<keyword evidence="2" id="KW-0472">Membrane</keyword>
<evidence type="ECO:0000259" key="3">
    <source>
        <dbReference type="Pfam" id="PF09335"/>
    </source>
</evidence>
<dbReference type="EMBL" id="JABTTQ020003464">
    <property type="protein sequence ID" value="KAK6117270.1"/>
    <property type="molecule type" value="Genomic_DNA"/>
</dbReference>
<dbReference type="PANTHER" id="PTHR35124">
    <property type="entry name" value="CYTOCHROME P450 FAMILY PROTEIN"/>
    <property type="match status" value="1"/>
</dbReference>
<comment type="caution">
    <text evidence="4">The sequence shown here is derived from an EMBL/GenBank/DDBJ whole genome shotgun (WGS) entry which is preliminary data.</text>
</comment>
<dbReference type="Pfam" id="PF09335">
    <property type="entry name" value="VTT_dom"/>
    <property type="match status" value="1"/>
</dbReference>
<feature type="transmembrane region" description="Helical" evidence="2">
    <location>
        <begin position="629"/>
        <end position="652"/>
    </location>
</feature>
<evidence type="ECO:0000256" key="2">
    <source>
        <dbReference type="SAM" id="Phobius"/>
    </source>
</evidence>
<evidence type="ECO:0000313" key="4">
    <source>
        <dbReference type="EMBL" id="KAK6117270.1"/>
    </source>
</evidence>